<reference evidence="8" key="1">
    <citation type="submission" date="2022-08" db="UniProtKB">
        <authorList>
            <consortium name="EnsemblMetazoa"/>
        </authorList>
    </citation>
    <scope>IDENTIFICATION</scope>
    <source>
        <strain evidence="8">05x7-T-G4-1.051#20</strain>
    </source>
</reference>
<organism evidence="8 9">
    <name type="scientific">Magallana gigas</name>
    <name type="common">Pacific oyster</name>
    <name type="synonym">Crassostrea gigas</name>
    <dbReference type="NCBI Taxonomy" id="29159"/>
    <lineage>
        <taxon>Eukaryota</taxon>
        <taxon>Metazoa</taxon>
        <taxon>Spiralia</taxon>
        <taxon>Lophotrochozoa</taxon>
        <taxon>Mollusca</taxon>
        <taxon>Bivalvia</taxon>
        <taxon>Autobranchia</taxon>
        <taxon>Pteriomorphia</taxon>
        <taxon>Ostreida</taxon>
        <taxon>Ostreoidea</taxon>
        <taxon>Ostreidae</taxon>
        <taxon>Magallana</taxon>
    </lineage>
</organism>
<dbReference type="InterPro" id="IPR044846">
    <property type="entry name" value="GH10"/>
</dbReference>
<dbReference type="InterPro" id="IPR008979">
    <property type="entry name" value="Galactose-bd-like_sf"/>
</dbReference>
<keyword evidence="3" id="KW-0378">Hydrolase</keyword>
<dbReference type="SUPFAM" id="SSF49785">
    <property type="entry name" value="Galactose-binding domain-like"/>
    <property type="match status" value="1"/>
</dbReference>
<dbReference type="Proteomes" id="UP000005408">
    <property type="component" value="Unassembled WGS sequence"/>
</dbReference>
<evidence type="ECO:0000256" key="3">
    <source>
        <dbReference type="ARBA" id="ARBA00022801"/>
    </source>
</evidence>
<dbReference type="Gene3D" id="3.20.20.80">
    <property type="entry name" value="Glycosidases"/>
    <property type="match status" value="1"/>
</dbReference>
<dbReference type="Pfam" id="PF02018">
    <property type="entry name" value="CBM_4_9"/>
    <property type="match status" value="1"/>
</dbReference>
<dbReference type="SMART" id="SM00633">
    <property type="entry name" value="Glyco_10"/>
    <property type="match status" value="1"/>
</dbReference>
<dbReference type="GO" id="GO:0031176">
    <property type="term" value="F:endo-1,4-beta-xylanase activity"/>
    <property type="evidence" value="ECO:0007669"/>
    <property type="project" value="UniProtKB-ARBA"/>
</dbReference>
<dbReference type="OrthoDB" id="3055998at2759"/>
<dbReference type="PROSITE" id="PS51760">
    <property type="entry name" value="GH10_2"/>
    <property type="match status" value="1"/>
</dbReference>
<name>A0A8W8MMM0_MAGGI</name>
<evidence type="ECO:0000256" key="1">
    <source>
        <dbReference type="ARBA" id="ARBA00007495"/>
    </source>
</evidence>
<dbReference type="SUPFAM" id="SSF51445">
    <property type="entry name" value="(Trans)glycosidases"/>
    <property type="match status" value="1"/>
</dbReference>
<feature type="signal peptide" evidence="6">
    <location>
        <begin position="1"/>
        <end position="26"/>
    </location>
</feature>
<dbReference type="AlphaFoldDB" id="A0A8W8MMM0"/>
<dbReference type="PRINTS" id="PR00134">
    <property type="entry name" value="GLHYDRLASE10"/>
</dbReference>
<dbReference type="InterPro" id="IPR001000">
    <property type="entry name" value="GH10_dom"/>
</dbReference>
<sequence length="581" mass="65887">MVFRKPNMKLPVPSVIVSILLISVTSVQNELLQNSDFESSSFHGNWFCKDCSITSYTADVYQGTRSVKVTHRSHSISSPHQKVSISPGQNYIVKAYFKLLNIHPGTMYTTVFLRVNLQTNGKTVYQKVAEQPMQQLKFGWTEMSGDFHAPNGTTSATVFLEIVDVDIDFLMDSASLQILPHDPHWSSKAHHRIQTLRKAPVTVKLAPGQSAHGVYVEFMQQKSSFPFGTAVHADHLGNPSYQAYTDFVLKNFEWAVIANKLKWKGVEHIRGHTNYTLALNAIQLLESHGINMRGHNMFWGKDKFVPSWIPAMSPSNIVHEMQAHVRDIMSHTQGKLLHWDVNNENLHGDFFERHTTDPDITHKMFQWIHSIDPSIKLFLNDYSVLPVSTMTTAIKNQAQNFIKSQVPIGNIGLQSHFYTTDIDIDVLKYRLDKVAEAGLKIWATELTVDAADEHKKAAALENLLTMFFSHPAVEGVILWHFWDGSNWHQNEALFNGPGITPNAAGQKYLDLVQGSWRSHIKRRLDQDHLVNVTMFKGDYVMHVRQNGHVIHQENFTVDSSGKDLTVHLTGDHHHVSHIVFG</sequence>
<evidence type="ECO:0000256" key="6">
    <source>
        <dbReference type="SAM" id="SignalP"/>
    </source>
</evidence>
<comment type="similarity">
    <text evidence="1">Belongs to the glycosyl hydrolase 10 (cellulase F) family.</text>
</comment>
<protein>
    <recommendedName>
        <fullName evidence="7">GH10 domain-containing protein</fullName>
    </recommendedName>
</protein>
<feature type="domain" description="GH10" evidence="7">
    <location>
        <begin position="210"/>
        <end position="511"/>
    </location>
</feature>
<dbReference type="EnsemblMetazoa" id="G35074.1">
    <property type="protein sequence ID" value="G35074.1:cds"/>
    <property type="gene ID" value="G35074"/>
</dbReference>
<keyword evidence="6" id="KW-0732">Signal</keyword>
<dbReference type="InterPro" id="IPR017853">
    <property type="entry name" value="GH"/>
</dbReference>
<keyword evidence="2" id="KW-0677">Repeat</keyword>
<evidence type="ECO:0000256" key="5">
    <source>
        <dbReference type="ARBA" id="ARBA00023326"/>
    </source>
</evidence>
<feature type="chain" id="PRO_5036460662" description="GH10 domain-containing protein" evidence="6">
    <location>
        <begin position="27"/>
        <end position="581"/>
    </location>
</feature>
<dbReference type="PANTHER" id="PTHR31490:SF1">
    <property type="entry name" value="ENDO-1,4-BETA-XYLANASE 1"/>
    <property type="match status" value="1"/>
</dbReference>
<evidence type="ECO:0000313" key="9">
    <source>
        <dbReference type="Proteomes" id="UP000005408"/>
    </source>
</evidence>
<evidence type="ECO:0000256" key="2">
    <source>
        <dbReference type="ARBA" id="ARBA00022737"/>
    </source>
</evidence>
<evidence type="ECO:0000259" key="7">
    <source>
        <dbReference type="PROSITE" id="PS51760"/>
    </source>
</evidence>
<evidence type="ECO:0000256" key="4">
    <source>
        <dbReference type="ARBA" id="ARBA00023277"/>
    </source>
</evidence>
<keyword evidence="4" id="KW-0119">Carbohydrate metabolism</keyword>
<proteinExistence type="inferred from homology"/>
<dbReference type="PANTHER" id="PTHR31490">
    <property type="entry name" value="GLYCOSYL HYDROLASE"/>
    <property type="match status" value="1"/>
</dbReference>
<accession>A0A8W8MMM0</accession>
<evidence type="ECO:0000313" key="8">
    <source>
        <dbReference type="EnsemblMetazoa" id="G35074.1:cds"/>
    </source>
</evidence>
<dbReference type="Pfam" id="PF00331">
    <property type="entry name" value="Glyco_hydro_10"/>
    <property type="match status" value="1"/>
</dbReference>
<dbReference type="GO" id="GO:0000272">
    <property type="term" value="P:polysaccharide catabolic process"/>
    <property type="evidence" value="ECO:0007669"/>
    <property type="project" value="UniProtKB-KW"/>
</dbReference>
<dbReference type="OMA" id="WISVACE"/>
<keyword evidence="9" id="KW-1185">Reference proteome</keyword>
<keyword evidence="5" id="KW-0624">Polysaccharide degradation</keyword>
<dbReference type="InterPro" id="IPR003305">
    <property type="entry name" value="CenC_carb-bd"/>
</dbReference>
<dbReference type="Gene3D" id="2.60.120.260">
    <property type="entry name" value="Galactose-binding domain-like"/>
    <property type="match status" value="1"/>
</dbReference>